<dbReference type="GO" id="GO:0051083">
    <property type="term" value="P:'de novo' cotranslational protein folding"/>
    <property type="evidence" value="ECO:0007669"/>
    <property type="project" value="InterPro"/>
</dbReference>
<feature type="region of interest" description="Disordered" evidence="4">
    <location>
        <begin position="248"/>
        <end position="277"/>
    </location>
</feature>
<dbReference type="STRING" id="61395.A0A1Y1WB82"/>
<dbReference type="PANTHER" id="PTHR43999">
    <property type="entry name" value="DNAJ HOMOLOG SUBFAMILY C MEMBER 2"/>
    <property type="match status" value="1"/>
</dbReference>
<name>A0A1Y1WB82_9FUNG</name>
<dbReference type="PROSITE" id="PS00636">
    <property type="entry name" value="DNAJ_1"/>
    <property type="match status" value="1"/>
</dbReference>
<evidence type="ECO:0000256" key="4">
    <source>
        <dbReference type="SAM" id="MobiDB-lite"/>
    </source>
</evidence>
<evidence type="ECO:0000256" key="1">
    <source>
        <dbReference type="ARBA" id="ARBA00004496"/>
    </source>
</evidence>
<feature type="region of interest" description="Disordered" evidence="4">
    <location>
        <begin position="68"/>
        <end position="96"/>
    </location>
</feature>
<dbReference type="InterPro" id="IPR018253">
    <property type="entry name" value="DnaJ_domain_CS"/>
</dbReference>
<sequence>MTADVPFEITLTAAPATAPADTKVHSAITTPEERFLSAVGVYVQHYRSHLSKSADGSLDDHLKAHAEHAAAAAANTASADLDDEDDEEETEEMLEMDPKDWKEQDHYAVLGLSKLRYRATLDDIIKGHRRKVLRHHPDKKAAQGNANDDGFFKCIQKAFEILTDPIKRRQFDSVDPEVSTEIPNAKAKGDFFEIYGPVFEREGQFSNKQPVPQLGAMDTERAEVESFYEFWYAFDSWRSFEYLDKEDVDGGGNRDDKRWIEGKNRKERAQHKKEDNHRIRTLVDQALKCDPRMAKFKEEDKTKRNAKKNARMEEERKAAETKKAAEEAAKKAAEAEAANAEELKKQRQAAHKQLKKEQRALKVLFKNSAYFVAAGATPSAAEIGAASEKLDKIIAGIHDLDALVAARTGIEAAHAAGNGMAKVDEIIAAL</sequence>
<dbReference type="InterPro" id="IPR036869">
    <property type="entry name" value="J_dom_sf"/>
</dbReference>
<dbReference type="OrthoDB" id="1690618at2759"/>
<dbReference type="GO" id="GO:0005829">
    <property type="term" value="C:cytosol"/>
    <property type="evidence" value="ECO:0007669"/>
    <property type="project" value="TreeGrafter"/>
</dbReference>
<gene>
    <name evidence="6" type="ORF">DL89DRAFT_266923</name>
</gene>
<feature type="compositionally biased region" description="Basic and acidic residues" evidence="4">
    <location>
        <begin position="310"/>
        <end position="334"/>
    </location>
</feature>
<dbReference type="RefSeq" id="XP_040744370.1">
    <property type="nucleotide sequence ID" value="XM_040887299.1"/>
</dbReference>
<dbReference type="EMBL" id="MCFD01000005">
    <property type="protein sequence ID" value="ORX70791.1"/>
    <property type="molecule type" value="Genomic_DNA"/>
</dbReference>
<dbReference type="CDD" id="cd06257">
    <property type="entry name" value="DnaJ"/>
    <property type="match status" value="1"/>
</dbReference>
<dbReference type="PROSITE" id="PS50076">
    <property type="entry name" value="DNAJ_2"/>
    <property type="match status" value="1"/>
</dbReference>
<reference evidence="6 7" key="1">
    <citation type="submission" date="2016-07" db="EMBL/GenBank/DDBJ databases">
        <title>Pervasive Adenine N6-methylation of Active Genes in Fungi.</title>
        <authorList>
            <consortium name="DOE Joint Genome Institute"/>
            <person name="Mondo S.J."/>
            <person name="Dannebaum R.O."/>
            <person name="Kuo R.C."/>
            <person name="Labutti K."/>
            <person name="Haridas S."/>
            <person name="Kuo A."/>
            <person name="Salamov A."/>
            <person name="Ahrendt S.R."/>
            <person name="Lipzen A."/>
            <person name="Sullivan W."/>
            <person name="Andreopoulos W.B."/>
            <person name="Clum A."/>
            <person name="Lindquist E."/>
            <person name="Daum C."/>
            <person name="Ramamoorthy G.K."/>
            <person name="Gryganskyi A."/>
            <person name="Culley D."/>
            <person name="Magnuson J.K."/>
            <person name="James T.Y."/>
            <person name="O'Malley M.A."/>
            <person name="Stajich J.E."/>
            <person name="Spatafora J.W."/>
            <person name="Visel A."/>
            <person name="Grigoriev I.V."/>
        </authorList>
    </citation>
    <scope>NUCLEOTIDE SEQUENCE [LARGE SCALE GENOMIC DNA]</scope>
    <source>
        <strain evidence="6 7">ATCC 12442</strain>
    </source>
</reference>
<dbReference type="InterPro" id="IPR054076">
    <property type="entry name" value="ZUO1-like_ZHD"/>
</dbReference>
<keyword evidence="7" id="KW-1185">Reference proteome</keyword>
<dbReference type="InterPro" id="IPR042569">
    <property type="entry name" value="RAC_head_sf"/>
</dbReference>
<keyword evidence="2" id="KW-0963">Cytoplasm</keyword>
<dbReference type="Gene3D" id="1.10.287.110">
    <property type="entry name" value="DnaJ domain"/>
    <property type="match status" value="1"/>
</dbReference>
<feature type="domain" description="J" evidence="5">
    <location>
        <begin position="105"/>
        <end position="175"/>
    </location>
</feature>
<dbReference type="GO" id="GO:0006450">
    <property type="term" value="P:regulation of translational fidelity"/>
    <property type="evidence" value="ECO:0007669"/>
    <property type="project" value="InterPro"/>
</dbReference>
<evidence type="ECO:0000256" key="2">
    <source>
        <dbReference type="ARBA" id="ARBA00022490"/>
    </source>
</evidence>
<dbReference type="GeneID" id="63803947"/>
<comment type="caution">
    <text evidence="6">The sequence shown here is derived from an EMBL/GenBank/DDBJ whole genome shotgun (WGS) entry which is preliminary data.</text>
</comment>
<evidence type="ECO:0000256" key="3">
    <source>
        <dbReference type="ARBA" id="ARBA00023186"/>
    </source>
</evidence>
<dbReference type="Pfam" id="PF00226">
    <property type="entry name" value="DnaJ"/>
    <property type="match status" value="1"/>
</dbReference>
<proteinExistence type="predicted"/>
<dbReference type="GO" id="GO:0043022">
    <property type="term" value="F:ribosome binding"/>
    <property type="evidence" value="ECO:0007669"/>
    <property type="project" value="InterPro"/>
</dbReference>
<accession>A0A1Y1WB82</accession>
<dbReference type="InterPro" id="IPR044634">
    <property type="entry name" value="Zuotin/DnaJC2"/>
</dbReference>
<organism evidence="6 7">
    <name type="scientific">Linderina pennispora</name>
    <dbReference type="NCBI Taxonomy" id="61395"/>
    <lineage>
        <taxon>Eukaryota</taxon>
        <taxon>Fungi</taxon>
        <taxon>Fungi incertae sedis</taxon>
        <taxon>Zoopagomycota</taxon>
        <taxon>Kickxellomycotina</taxon>
        <taxon>Kickxellomycetes</taxon>
        <taxon>Kickxellales</taxon>
        <taxon>Kickxellaceae</taxon>
        <taxon>Linderina</taxon>
    </lineage>
</organism>
<evidence type="ECO:0000259" key="5">
    <source>
        <dbReference type="PROSITE" id="PS50076"/>
    </source>
</evidence>
<dbReference type="AlphaFoldDB" id="A0A1Y1WB82"/>
<dbReference type="GO" id="GO:0030544">
    <property type="term" value="F:Hsp70 protein binding"/>
    <property type="evidence" value="ECO:0007669"/>
    <property type="project" value="InterPro"/>
</dbReference>
<dbReference type="SMART" id="SM00271">
    <property type="entry name" value="DnaJ"/>
    <property type="match status" value="1"/>
</dbReference>
<keyword evidence="3" id="KW-0143">Chaperone</keyword>
<feature type="compositionally biased region" description="Acidic residues" evidence="4">
    <location>
        <begin position="80"/>
        <end position="95"/>
    </location>
</feature>
<protein>
    <submittedName>
        <fullName evidence="6">DnaJ-domain-containing protein</fullName>
    </submittedName>
</protein>
<dbReference type="PANTHER" id="PTHR43999:SF1">
    <property type="entry name" value="DNAJ HOMOLOG SUBFAMILY C MEMBER 2"/>
    <property type="match status" value="1"/>
</dbReference>
<comment type="subcellular location">
    <subcellularLocation>
        <location evidence="1">Cytoplasm</location>
    </subcellularLocation>
</comment>
<feature type="region of interest" description="Disordered" evidence="4">
    <location>
        <begin position="293"/>
        <end position="353"/>
    </location>
</feature>
<dbReference type="Pfam" id="PF21884">
    <property type="entry name" value="ZUO1-like_ZHD"/>
    <property type="match status" value="1"/>
</dbReference>
<dbReference type="SUPFAM" id="SSF46565">
    <property type="entry name" value="Chaperone J-domain"/>
    <property type="match status" value="1"/>
</dbReference>
<dbReference type="Pfam" id="PF16717">
    <property type="entry name" value="RAC_head"/>
    <property type="match status" value="1"/>
</dbReference>
<dbReference type="InterPro" id="IPR001623">
    <property type="entry name" value="DnaJ_domain"/>
</dbReference>
<dbReference type="Gene3D" id="1.10.8.840">
    <property type="entry name" value="Ribosome-associated complex head domain"/>
    <property type="match status" value="1"/>
</dbReference>
<evidence type="ECO:0000313" key="7">
    <source>
        <dbReference type="Proteomes" id="UP000193922"/>
    </source>
</evidence>
<feature type="compositionally biased region" description="Low complexity" evidence="4">
    <location>
        <begin position="69"/>
        <end position="79"/>
    </location>
</feature>
<dbReference type="InterPro" id="IPR032003">
    <property type="entry name" value="RAC_head"/>
</dbReference>
<feature type="compositionally biased region" description="Basic and acidic residues" evidence="4">
    <location>
        <begin position="293"/>
        <end position="303"/>
    </location>
</feature>
<dbReference type="Proteomes" id="UP000193922">
    <property type="component" value="Unassembled WGS sequence"/>
</dbReference>
<evidence type="ECO:0000313" key="6">
    <source>
        <dbReference type="EMBL" id="ORX70791.1"/>
    </source>
</evidence>
<feature type="compositionally biased region" description="Basic and acidic residues" evidence="4">
    <location>
        <begin position="252"/>
        <end position="264"/>
    </location>
</feature>